<protein>
    <submittedName>
        <fullName evidence="4">DedA family protein</fullName>
    </submittedName>
</protein>
<evidence type="ECO:0000259" key="3">
    <source>
        <dbReference type="Pfam" id="PF09335"/>
    </source>
</evidence>
<evidence type="ECO:0000313" key="5">
    <source>
        <dbReference type="Proteomes" id="UP000322976"/>
    </source>
</evidence>
<sequence>MMRMLETLANMLMSYGFYGLIIGTFLEAIISPIIPEVFLIPMVLARPNEYILIGLATAASSTVGGIGGYYLGYFGGRPIFEKLFKREYYDKALAIFEKYDVWAVFIAGFTPVPYKVFTILGGMFKMNLFRFTFASFLSRGLRFMLEAVLIGLYGRQMADYILSPTFAITTIIIVAVLILVYYLLRRSRTRN</sequence>
<name>A0A5D8Q7I4_9THEO</name>
<reference evidence="4 5" key="1">
    <citation type="submission" date="2019-08" db="EMBL/GenBank/DDBJ databases">
        <title>Calorimonas adulescens gen. nov., sp. nov., an anaerobic thermophilic bacterium from Sakhalin hot spring.</title>
        <authorList>
            <person name="Khomyakova M.A."/>
            <person name="Merkel A.Y."/>
            <person name="Novikov A."/>
            <person name="Bonch-Osmolovskaya E.A."/>
            <person name="Slobodkin A.I."/>
        </authorList>
    </citation>
    <scope>NUCLEOTIDE SEQUENCE [LARGE SCALE GENOMIC DNA]</scope>
    <source>
        <strain evidence="4 5">A05MB</strain>
    </source>
</reference>
<evidence type="ECO:0000256" key="1">
    <source>
        <dbReference type="ARBA" id="ARBA00010792"/>
    </source>
</evidence>
<feature type="domain" description="VTT" evidence="3">
    <location>
        <begin position="49"/>
        <end position="149"/>
    </location>
</feature>
<dbReference type="InterPro" id="IPR032816">
    <property type="entry name" value="VTT_dom"/>
</dbReference>
<keyword evidence="2" id="KW-0812">Transmembrane</keyword>
<comment type="caution">
    <text evidence="4">The sequence shown here is derived from an EMBL/GenBank/DDBJ whole genome shotgun (WGS) entry which is preliminary data.</text>
</comment>
<evidence type="ECO:0000313" key="4">
    <source>
        <dbReference type="EMBL" id="TZE80640.1"/>
    </source>
</evidence>
<dbReference type="PANTHER" id="PTHR42709">
    <property type="entry name" value="ALKALINE PHOSPHATASE LIKE PROTEIN"/>
    <property type="match status" value="1"/>
</dbReference>
<comment type="similarity">
    <text evidence="1">Belongs to the DedA family.</text>
</comment>
<feature type="transmembrane region" description="Helical" evidence="2">
    <location>
        <begin position="101"/>
        <end position="124"/>
    </location>
</feature>
<feature type="transmembrane region" description="Helical" evidence="2">
    <location>
        <begin position="15"/>
        <end position="38"/>
    </location>
</feature>
<dbReference type="PANTHER" id="PTHR42709:SF11">
    <property type="entry name" value="DEDA FAMILY PROTEIN"/>
    <property type="match status" value="1"/>
</dbReference>
<keyword evidence="2" id="KW-0472">Membrane</keyword>
<proteinExistence type="inferred from homology"/>
<dbReference type="EMBL" id="VTPS01000031">
    <property type="protein sequence ID" value="TZE80640.1"/>
    <property type="molecule type" value="Genomic_DNA"/>
</dbReference>
<dbReference type="Proteomes" id="UP000322976">
    <property type="component" value="Unassembled WGS sequence"/>
</dbReference>
<evidence type="ECO:0000256" key="2">
    <source>
        <dbReference type="SAM" id="Phobius"/>
    </source>
</evidence>
<dbReference type="InterPro" id="IPR051311">
    <property type="entry name" value="DedA_domain"/>
</dbReference>
<gene>
    <name evidence="4" type="ORF">FWJ32_12720</name>
</gene>
<organism evidence="4 5">
    <name type="scientific">Calorimonas adulescens</name>
    <dbReference type="NCBI Taxonomy" id="2606906"/>
    <lineage>
        <taxon>Bacteria</taxon>
        <taxon>Bacillati</taxon>
        <taxon>Bacillota</taxon>
        <taxon>Clostridia</taxon>
        <taxon>Thermoanaerobacterales</taxon>
        <taxon>Thermoanaerobacteraceae</taxon>
        <taxon>Calorimonas</taxon>
    </lineage>
</organism>
<dbReference type="Pfam" id="PF09335">
    <property type="entry name" value="VTT_dom"/>
    <property type="match status" value="1"/>
</dbReference>
<dbReference type="GO" id="GO:0005886">
    <property type="term" value="C:plasma membrane"/>
    <property type="evidence" value="ECO:0007669"/>
    <property type="project" value="TreeGrafter"/>
</dbReference>
<dbReference type="AlphaFoldDB" id="A0A5D8Q7I4"/>
<accession>A0A5D8Q7I4</accession>
<feature type="transmembrane region" description="Helical" evidence="2">
    <location>
        <begin position="50"/>
        <end position="71"/>
    </location>
</feature>
<keyword evidence="5" id="KW-1185">Reference proteome</keyword>
<feature type="transmembrane region" description="Helical" evidence="2">
    <location>
        <begin position="160"/>
        <end position="184"/>
    </location>
</feature>
<keyword evidence="2" id="KW-1133">Transmembrane helix</keyword>